<dbReference type="EMBL" id="BMAW01061365">
    <property type="protein sequence ID" value="GFT30812.1"/>
    <property type="molecule type" value="Genomic_DNA"/>
</dbReference>
<sequence length="1125" mass="129335">MIQDGSNYIKYLHYFHLLGRLLQLFPDLIQEVVLKNAPSLHHMINGMMYPSDDVRSAVAYIFLQIYSSSSIEKAGIFPVIDSVVAKGILSILKSGLTKDVTKIGLALLKVFISGESKRILLLFENSNEDVNFVTVLKKVIISVEPVFQVCAVQCLCHILSESSLAENYIHMLIAGSIPELLFEVINGNNELLIEDYIRGPQGFAFFKTIICCILMFTRYPLFFEKCHILYGITSVFDISTKLINNKNWKLLCLAFDLLISLTSSEQYSVASSAQSSLFDQALKLIEKSYKVRNLQVLLVVNKFFNRILRKECLPFSLHSSKLFTILSMGMKNLQNFFSSHAHIPGKFKKYQENNLENLPIEVQLLISGLDILFCFIQILREHYQDLYGAEELFSCPVIESTEESISSLSKINFQEVIQTCILALDEIFVPYCLLLNTNSSVGKISFFHFINVLYAIYEDPFDNPILLNFAKKLVKAKVFNHIWNVKTDGALSTKIGFEESKERCNQCLVVLLKYLLEKHDDFDAYMNCVKNGLNELNCSLEDCSSVLSQKCELQNHINSFKLHSVQVTFLCLCYVCYLNNALMVNSKILIPHLIYYATCNSEIVISSAVTAKHLIFLLAACMFENHKCQIGLTEASTIMWDALSKITFFNEIYTHHEVLLWWCFRNPLFNPFSSFVFQRWLEFSLNMKKASILYSTFKILLDLLSTNAAAQETFIRQFESNSEISFHFLRNSYDSEVYKTLDPTIIEKLEFFILALAQHIQNCIIQLLIMENHAEKKTEGNFLSHALECVLWCFGRVYKINPQINIKFVFHVTNFCCNSNFENKTTLLCCLKFLQFVSKKNENDSKAWFVMTGNPKFFPFLQKCLTMHNEFEIEALHLLVITVIHQIDSRLKSSSSMKISLIYILKWLNNPNTKLVCFELLNKILDMEFNGTFLRIKSIKPNIISTEESLNRSDLRLLVFHAQNSLVLGNPTIEKVAFMSYMKLLNYISKVDSALENHIMLQPWSRILLESKLDNILVSWKLFEKWFSYKTENITLIGVMQQFTNRVLTCSEDLNQSDHNVMKLCSGVYKKYISKETKNALDKIIQISENSCITQDVQESNVISEIENLVTNYISKNSCSPATKD</sequence>
<organism evidence="1 2">
    <name type="scientific">Nephila pilipes</name>
    <name type="common">Giant wood spider</name>
    <name type="synonym">Nephila maculata</name>
    <dbReference type="NCBI Taxonomy" id="299642"/>
    <lineage>
        <taxon>Eukaryota</taxon>
        <taxon>Metazoa</taxon>
        <taxon>Ecdysozoa</taxon>
        <taxon>Arthropoda</taxon>
        <taxon>Chelicerata</taxon>
        <taxon>Arachnida</taxon>
        <taxon>Araneae</taxon>
        <taxon>Araneomorphae</taxon>
        <taxon>Entelegynae</taxon>
        <taxon>Araneoidea</taxon>
        <taxon>Nephilidae</taxon>
        <taxon>Nephila</taxon>
    </lineage>
</organism>
<dbReference type="AlphaFoldDB" id="A0A8X6NTX2"/>
<accession>A0A8X6NTX2</accession>
<evidence type="ECO:0000313" key="1">
    <source>
        <dbReference type="EMBL" id="GFT30812.1"/>
    </source>
</evidence>
<dbReference type="Proteomes" id="UP000887013">
    <property type="component" value="Unassembled WGS sequence"/>
</dbReference>
<name>A0A8X6NTX2_NEPPI</name>
<dbReference type="OrthoDB" id="6434119at2759"/>
<evidence type="ECO:0000313" key="2">
    <source>
        <dbReference type="Proteomes" id="UP000887013"/>
    </source>
</evidence>
<dbReference type="GO" id="GO:0007127">
    <property type="term" value="P:meiosis I"/>
    <property type="evidence" value="ECO:0007669"/>
    <property type="project" value="TreeGrafter"/>
</dbReference>
<comment type="caution">
    <text evidence="1">The sequence shown here is derived from an EMBL/GenBank/DDBJ whole genome shotgun (WGS) entry which is preliminary data.</text>
</comment>
<gene>
    <name evidence="1" type="primary">MEI1</name>
    <name evidence="1" type="ORF">NPIL_358343</name>
</gene>
<reference evidence="1" key="1">
    <citation type="submission" date="2020-08" db="EMBL/GenBank/DDBJ databases">
        <title>Multicomponent nature underlies the extraordinary mechanical properties of spider dragline silk.</title>
        <authorList>
            <person name="Kono N."/>
            <person name="Nakamura H."/>
            <person name="Mori M."/>
            <person name="Yoshida Y."/>
            <person name="Ohtoshi R."/>
            <person name="Malay A.D."/>
            <person name="Moran D.A.P."/>
            <person name="Tomita M."/>
            <person name="Numata K."/>
            <person name="Arakawa K."/>
        </authorList>
    </citation>
    <scope>NUCLEOTIDE SEQUENCE</scope>
</reference>
<dbReference type="InterPro" id="IPR052133">
    <property type="entry name" value="Immune_Signaling-Apoptosis_Reg"/>
</dbReference>
<keyword evidence="2" id="KW-1185">Reference proteome</keyword>
<dbReference type="PANTHER" id="PTHR12044:SF14">
    <property type="entry name" value="MEIOTIC DOUBLE-STRANDED BREAK FORMATION PROTEIN 1"/>
    <property type="match status" value="1"/>
</dbReference>
<proteinExistence type="predicted"/>
<protein>
    <submittedName>
        <fullName evidence="1">Meiosis inhibitor protein 1</fullName>
    </submittedName>
</protein>
<dbReference type="PANTHER" id="PTHR12044">
    <property type="entry name" value="BCL2 INTERACTING MEDIATOR OF CELL DEATH"/>
    <property type="match status" value="1"/>
</dbReference>